<keyword evidence="3" id="KW-0804">Transcription</keyword>
<keyword evidence="6" id="KW-1185">Reference proteome</keyword>
<dbReference type="SUPFAM" id="SSF46785">
    <property type="entry name" value="Winged helix' DNA-binding domain"/>
    <property type="match status" value="1"/>
</dbReference>
<organism evidence="5 6">
    <name type="scientific">Dellaglioa algida DSM 15638</name>
    <dbReference type="NCBI Taxonomy" id="1423719"/>
    <lineage>
        <taxon>Bacteria</taxon>
        <taxon>Bacillati</taxon>
        <taxon>Bacillota</taxon>
        <taxon>Bacilli</taxon>
        <taxon>Lactobacillales</taxon>
        <taxon>Lactobacillaceae</taxon>
        <taxon>Dellaglioa</taxon>
    </lineage>
</organism>
<dbReference type="PATRIC" id="fig|1423719.4.peg.1420"/>
<evidence type="ECO:0000313" key="6">
    <source>
        <dbReference type="Proteomes" id="UP000051450"/>
    </source>
</evidence>
<dbReference type="Pfam" id="PF00392">
    <property type="entry name" value="GntR"/>
    <property type="match status" value="1"/>
</dbReference>
<keyword evidence="2" id="KW-0238">DNA-binding</keyword>
<gene>
    <name evidence="5" type="ORF">FC66_GL001397</name>
</gene>
<comment type="caution">
    <text evidence="5">The sequence shown here is derived from an EMBL/GenBank/DDBJ whole genome shotgun (WGS) entry which is preliminary data.</text>
</comment>
<dbReference type="CDD" id="cd07377">
    <property type="entry name" value="WHTH_GntR"/>
    <property type="match status" value="1"/>
</dbReference>
<name>A0A0R1HQI5_9LACO</name>
<dbReference type="EMBL" id="AZDI01000008">
    <property type="protein sequence ID" value="KRK45434.1"/>
    <property type="molecule type" value="Genomic_DNA"/>
</dbReference>
<dbReference type="GeneID" id="83549146"/>
<feature type="domain" description="HTH gntR-type" evidence="4">
    <location>
        <begin position="9"/>
        <end position="77"/>
    </location>
</feature>
<protein>
    <recommendedName>
        <fullName evidence="4">HTH gntR-type domain-containing protein</fullName>
    </recommendedName>
</protein>
<dbReference type="Gene3D" id="1.10.10.10">
    <property type="entry name" value="Winged helix-like DNA-binding domain superfamily/Winged helix DNA-binding domain"/>
    <property type="match status" value="1"/>
</dbReference>
<dbReference type="PANTHER" id="PTHR38445:SF9">
    <property type="entry name" value="HTH-TYPE TRANSCRIPTIONAL REPRESSOR YTRA"/>
    <property type="match status" value="1"/>
</dbReference>
<reference evidence="5 6" key="1">
    <citation type="journal article" date="2015" name="Genome Announc.">
        <title>Expanding the biotechnology potential of lactobacilli through comparative genomics of 213 strains and associated genera.</title>
        <authorList>
            <person name="Sun Z."/>
            <person name="Harris H.M."/>
            <person name="McCann A."/>
            <person name="Guo C."/>
            <person name="Argimon S."/>
            <person name="Zhang W."/>
            <person name="Yang X."/>
            <person name="Jeffery I.B."/>
            <person name="Cooney J.C."/>
            <person name="Kagawa T.F."/>
            <person name="Liu W."/>
            <person name="Song Y."/>
            <person name="Salvetti E."/>
            <person name="Wrobel A."/>
            <person name="Rasinkangas P."/>
            <person name="Parkhill J."/>
            <person name="Rea M.C."/>
            <person name="O'Sullivan O."/>
            <person name="Ritari J."/>
            <person name="Douillard F.P."/>
            <person name="Paul Ross R."/>
            <person name="Yang R."/>
            <person name="Briner A.E."/>
            <person name="Felis G.E."/>
            <person name="de Vos W.M."/>
            <person name="Barrangou R."/>
            <person name="Klaenhammer T.R."/>
            <person name="Caufield P.W."/>
            <person name="Cui Y."/>
            <person name="Zhang H."/>
            <person name="O'Toole P.W."/>
        </authorList>
    </citation>
    <scope>NUCLEOTIDE SEQUENCE [LARGE SCALE GENOMIC DNA]</scope>
    <source>
        <strain evidence="5 6">DSM 15638</strain>
    </source>
</reference>
<dbReference type="PANTHER" id="PTHR38445">
    <property type="entry name" value="HTH-TYPE TRANSCRIPTIONAL REPRESSOR YTRA"/>
    <property type="match status" value="1"/>
</dbReference>
<dbReference type="SMART" id="SM00345">
    <property type="entry name" value="HTH_GNTR"/>
    <property type="match status" value="1"/>
</dbReference>
<proteinExistence type="predicted"/>
<dbReference type="GO" id="GO:0003700">
    <property type="term" value="F:DNA-binding transcription factor activity"/>
    <property type="evidence" value="ECO:0007669"/>
    <property type="project" value="InterPro"/>
</dbReference>
<sequence length="124" mass="14351">MQINKTSSKPFYEQLISGIKEDIFKGILQTDDKVPSVREMAKIHEMNPNTVSKAYKVLESQDVLVTVKGRGTYVKATNESDRDERQIQKVRTILLDTIKEVTYLGVQENEIHDWIKQYFEKGES</sequence>
<evidence type="ECO:0000313" key="5">
    <source>
        <dbReference type="EMBL" id="KRK45434.1"/>
    </source>
</evidence>
<dbReference type="RefSeq" id="WP_057974453.1">
    <property type="nucleotide sequence ID" value="NZ_AZDI01000008.1"/>
</dbReference>
<evidence type="ECO:0000256" key="2">
    <source>
        <dbReference type="ARBA" id="ARBA00023125"/>
    </source>
</evidence>
<dbReference type="InterPro" id="IPR000524">
    <property type="entry name" value="Tscrpt_reg_HTH_GntR"/>
</dbReference>
<accession>A0A0R1HQI5</accession>
<dbReference type="PROSITE" id="PS50949">
    <property type="entry name" value="HTH_GNTR"/>
    <property type="match status" value="1"/>
</dbReference>
<keyword evidence="1" id="KW-0805">Transcription regulation</keyword>
<dbReference type="InterPro" id="IPR036388">
    <property type="entry name" value="WH-like_DNA-bd_sf"/>
</dbReference>
<evidence type="ECO:0000256" key="3">
    <source>
        <dbReference type="ARBA" id="ARBA00023163"/>
    </source>
</evidence>
<dbReference type="OrthoDB" id="362473at2"/>
<dbReference type="InterPro" id="IPR036390">
    <property type="entry name" value="WH_DNA-bd_sf"/>
</dbReference>
<dbReference type="AlphaFoldDB" id="A0A0R1HQI5"/>
<dbReference type="Proteomes" id="UP000051450">
    <property type="component" value="Unassembled WGS sequence"/>
</dbReference>
<evidence type="ECO:0000259" key="4">
    <source>
        <dbReference type="PROSITE" id="PS50949"/>
    </source>
</evidence>
<dbReference type="STRING" id="1423719.FC66_GL001397"/>
<dbReference type="GO" id="GO:0003677">
    <property type="term" value="F:DNA binding"/>
    <property type="evidence" value="ECO:0007669"/>
    <property type="project" value="UniProtKB-KW"/>
</dbReference>
<evidence type="ECO:0000256" key="1">
    <source>
        <dbReference type="ARBA" id="ARBA00023015"/>
    </source>
</evidence>